<feature type="transmembrane region" description="Helical" evidence="1">
    <location>
        <begin position="151"/>
        <end position="171"/>
    </location>
</feature>
<keyword evidence="1" id="KW-0472">Membrane</keyword>
<sequence length="219" mass="21793">MSAVAVSRFLLSDLYRSQRAIVPVVGQAVLLAVLFGGDPGPLPAPWAASALALYPIAAWLGIVVANTEDPVQRHVTVVSAGGVRRVVGGVLLLAVAGDVVLSALSVVWPMVTTHYPHPLSVLALGFGAHLACALTGTAVGLLCARPLIGKVGWSLLAAGTVVVVTGTQSRVPPVGTVVRAITQGGIPGSGTVVVTGVALGALLAVGAAAVSARVGARTD</sequence>
<evidence type="ECO:0000256" key="1">
    <source>
        <dbReference type="SAM" id="Phobius"/>
    </source>
</evidence>
<gene>
    <name evidence="2" type="ORF">ACFQ34_15835</name>
</gene>
<dbReference type="EMBL" id="JBHTMB010000140">
    <property type="protein sequence ID" value="MFD1234762.1"/>
    <property type="molecule type" value="Genomic_DNA"/>
</dbReference>
<reference evidence="3" key="1">
    <citation type="journal article" date="2019" name="Int. J. Syst. Evol. Microbiol.">
        <title>The Global Catalogue of Microorganisms (GCM) 10K type strain sequencing project: providing services to taxonomists for standard genome sequencing and annotation.</title>
        <authorList>
            <consortium name="The Broad Institute Genomics Platform"/>
            <consortium name="The Broad Institute Genome Sequencing Center for Infectious Disease"/>
            <person name="Wu L."/>
            <person name="Ma J."/>
        </authorList>
    </citation>
    <scope>NUCLEOTIDE SEQUENCE [LARGE SCALE GENOMIC DNA]</scope>
    <source>
        <strain evidence="3">CCUG 49018</strain>
    </source>
</reference>
<dbReference type="RefSeq" id="WP_346091371.1">
    <property type="nucleotide sequence ID" value="NZ_BAABKS010000022.1"/>
</dbReference>
<proteinExistence type="predicted"/>
<evidence type="ECO:0000313" key="2">
    <source>
        <dbReference type="EMBL" id="MFD1234762.1"/>
    </source>
</evidence>
<protein>
    <recommendedName>
        <fullName evidence="4">ABC-2 type transport system permease protein</fullName>
    </recommendedName>
</protein>
<accession>A0ABW3VHJ8</accession>
<feature type="transmembrane region" description="Helical" evidence="1">
    <location>
        <begin position="191"/>
        <end position="212"/>
    </location>
</feature>
<dbReference type="Proteomes" id="UP001597182">
    <property type="component" value="Unassembled WGS sequence"/>
</dbReference>
<keyword evidence="1" id="KW-0812">Transmembrane</keyword>
<feature type="transmembrane region" description="Helical" evidence="1">
    <location>
        <begin position="43"/>
        <end position="65"/>
    </location>
</feature>
<feature type="transmembrane region" description="Helical" evidence="1">
    <location>
        <begin position="120"/>
        <end position="144"/>
    </location>
</feature>
<organism evidence="2 3">
    <name type="scientific">Pseudonocardia benzenivorans</name>
    <dbReference type="NCBI Taxonomy" id="228005"/>
    <lineage>
        <taxon>Bacteria</taxon>
        <taxon>Bacillati</taxon>
        <taxon>Actinomycetota</taxon>
        <taxon>Actinomycetes</taxon>
        <taxon>Pseudonocardiales</taxon>
        <taxon>Pseudonocardiaceae</taxon>
        <taxon>Pseudonocardia</taxon>
    </lineage>
</organism>
<comment type="caution">
    <text evidence="2">The sequence shown here is derived from an EMBL/GenBank/DDBJ whole genome shotgun (WGS) entry which is preliminary data.</text>
</comment>
<evidence type="ECO:0008006" key="4">
    <source>
        <dbReference type="Google" id="ProtNLM"/>
    </source>
</evidence>
<name>A0ABW3VHJ8_9PSEU</name>
<keyword evidence="1" id="KW-1133">Transmembrane helix</keyword>
<evidence type="ECO:0000313" key="3">
    <source>
        <dbReference type="Proteomes" id="UP001597182"/>
    </source>
</evidence>
<feature type="transmembrane region" description="Helical" evidence="1">
    <location>
        <begin position="86"/>
        <end position="108"/>
    </location>
</feature>
<keyword evidence="3" id="KW-1185">Reference proteome</keyword>
<feature type="transmembrane region" description="Helical" evidence="1">
    <location>
        <begin position="20"/>
        <end position="37"/>
    </location>
</feature>